<evidence type="ECO:0008006" key="4">
    <source>
        <dbReference type="Google" id="ProtNLM"/>
    </source>
</evidence>
<name>A0A9N7YGR6_PLEPL</name>
<evidence type="ECO:0000313" key="2">
    <source>
        <dbReference type="EMBL" id="CAB1424951.1"/>
    </source>
</evidence>
<evidence type="ECO:0000256" key="1">
    <source>
        <dbReference type="SAM" id="MobiDB-lite"/>
    </source>
</evidence>
<dbReference type="Proteomes" id="UP001153269">
    <property type="component" value="Unassembled WGS sequence"/>
</dbReference>
<dbReference type="EMBL" id="CADEAL010000768">
    <property type="protein sequence ID" value="CAB1424951.1"/>
    <property type="molecule type" value="Genomic_DNA"/>
</dbReference>
<comment type="caution">
    <text evidence="2">The sequence shown here is derived from an EMBL/GenBank/DDBJ whole genome shotgun (WGS) entry which is preliminary data.</text>
</comment>
<dbReference type="AlphaFoldDB" id="A0A9N7YGR6"/>
<reference evidence="2" key="1">
    <citation type="submission" date="2020-03" db="EMBL/GenBank/DDBJ databases">
        <authorList>
            <person name="Weist P."/>
        </authorList>
    </citation>
    <scope>NUCLEOTIDE SEQUENCE</scope>
</reference>
<feature type="compositionally biased region" description="Polar residues" evidence="1">
    <location>
        <begin position="119"/>
        <end position="131"/>
    </location>
</feature>
<organism evidence="2 3">
    <name type="scientific">Pleuronectes platessa</name>
    <name type="common">European plaice</name>
    <dbReference type="NCBI Taxonomy" id="8262"/>
    <lineage>
        <taxon>Eukaryota</taxon>
        <taxon>Metazoa</taxon>
        <taxon>Chordata</taxon>
        <taxon>Craniata</taxon>
        <taxon>Vertebrata</taxon>
        <taxon>Euteleostomi</taxon>
        <taxon>Actinopterygii</taxon>
        <taxon>Neopterygii</taxon>
        <taxon>Teleostei</taxon>
        <taxon>Neoteleostei</taxon>
        <taxon>Acanthomorphata</taxon>
        <taxon>Carangaria</taxon>
        <taxon>Pleuronectiformes</taxon>
        <taxon>Pleuronectoidei</taxon>
        <taxon>Pleuronectidae</taxon>
        <taxon>Pleuronectes</taxon>
    </lineage>
</organism>
<gene>
    <name evidence="2" type="ORF">PLEPLA_LOCUS12880</name>
</gene>
<feature type="region of interest" description="Disordered" evidence="1">
    <location>
        <begin position="1"/>
        <end position="20"/>
    </location>
</feature>
<keyword evidence="3" id="KW-1185">Reference proteome</keyword>
<accession>A0A9N7YGR6</accession>
<evidence type="ECO:0000313" key="3">
    <source>
        <dbReference type="Proteomes" id="UP001153269"/>
    </source>
</evidence>
<protein>
    <recommendedName>
        <fullName evidence="4">PiggyBac transposable element-derived protein domain-containing protein</fullName>
    </recommendedName>
</protein>
<proteinExistence type="predicted"/>
<feature type="region of interest" description="Disordered" evidence="1">
    <location>
        <begin position="111"/>
        <end position="140"/>
    </location>
</feature>
<sequence>MSTSPPKKTSRRAAHRASGGVVRRATGRLLPQPQDVPSGLTTNTEIVTQAQSRVWTRRIRWPGPVAVFYNILDLAGINAHILFKECTTSKIHTRKFPLQLVEELRAEVMKTKAAASAQGPRQQQKQATQLTPKRRRTELA</sequence>